<dbReference type="EMBL" id="MDYQ01000536">
    <property type="protein sequence ID" value="PRP73863.1"/>
    <property type="molecule type" value="Genomic_DNA"/>
</dbReference>
<accession>A0A2P6MQ86</accession>
<evidence type="ECO:0000313" key="1">
    <source>
        <dbReference type="EMBL" id="PRP73863.1"/>
    </source>
</evidence>
<organism evidence="1 2">
    <name type="scientific">Planoprotostelium fungivorum</name>
    <dbReference type="NCBI Taxonomy" id="1890364"/>
    <lineage>
        <taxon>Eukaryota</taxon>
        <taxon>Amoebozoa</taxon>
        <taxon>Evosea</taxon>
        <taxon>Variosea</taxon>
        <taxon>Cavosteliida</taxon>
        <taxon>Cavosteliaceae</taxon>
        <taxon>Planoprotostelium</taxon>
    </lineage>
</organism>
<comment type="caution">
    <text evidence="1">The sequence shown here is derived from an EMBL/GenBank/DDBJ whole genome shotgun (WGS) entry which is preliminary data.</text>
</comment>
<protein>
    <submittedName>
        <fullName evidence="1">Uncharacterized protein</fullName>
    </submittedName>
</protein>
<name>A0A2P6MQ86_9EUKA</name>
<proteinExistence type="predicted"/>
<keyword evidence="2" id="KW-1185">Reference proteome</keyword>
<sequence>MQDCKKITRGQQVVAKKESVVADWPHGGLMAEAKEEGIYCST</sequence>
<dbReference type="InParanoid" id="A0A2P6MQ86"/>
<evidence type="ECO:0000313" key="2">
    <source>
        <dbReference type="Proteomes" id="UP000241769"/>
    </source>
</evidence>
<gene>
    <name evidence="1" type="ORF">PROFUN_16506</name>
</gene>
<dbReference type="AlphaFoldDB" id="A0A2P6MQ86"/>
<reference evidence="1 2" key="1">
    <citation type="journal article" date="2018" name="Genome Biol. Evol.">
        <title>Multiple Roots of Fruiting Body Formation in Amoebozoa.</title>
        <authorList>
            <person name="Hillmann F."/>
            <person name="Forbes G."/>
            <person name="Novohradska S."/>
            <person name="Ferling I."/>
            <person name="Riege K."/>
            <person name="Groth M."/>
            <person name="Westermann M."/>
            <person name="Marz M."/>
            <person name="Spaller T."/>
            <person name="Winckler T."/>
            <person name="Schaap P."/>
            <person name="Glockner G."/>
        </authorList>
    </citation>
    <scope>NUCLEOTIDE SEQUENCE [LARGE SCALE GENOMIC DNA]</scope>
    <source>
        <strain evidence="1 2">Jena</strain>
    </source>
</reference>
<dbReference type="Proteomes" id="UP000241769">
    <property type="component" value="Unassembled WGS sequence"/>
</dbReference>